<dbReference type="EMBL" id="UZAL01032952">
    <property type="protein sequence ID" value="VDP62233.1"/>
    <property type="molecule type" value="Genomic_DNA"/>
</dbReference>
<accession>A0A183PEY8</accession>
<reference evidence="1 2" key="1">
    <citation type="submission" date="2018-11" db="EMBL/GenBank/DDBJ databases">
        <authorList>
            <consortium name="Pathogen Informatics"/>
        </authorList>
    </citation>
    <scope>NUCLEOTIDE SEQUENCE [LARGE SCALE GENOMIC DNA]</scope>
    <source>
        <strain>Denwood</strain>
        <strain evidence="2">Zambia</strain>
    </source>
</reference>
<sequence length="41" mass="4407">MANDNLVLFNDALSTSSTLLSTSNAKLIFTCKSNCSDHNSK</sequence>
<evidence type="ECO:0000313" key="2">
    <source>
        <dbReference type="Proteomes" id="UP000269396"/>
    </source>
</evidence>
<keyword evidence="2" id="KW-1185">Reference proteome</keyword>
<evidence type="ECO:0000313" key="1">
    <source>
        <dbReference type="EMBL" id="VDP62233.1"/>
    </source>
</evidence>
<name>A0A183PEY8_9TREM</name>
<dbReference type="Proteomes" id="UP000269396">
    <property type="component" value="Unassembled WGS sequence"/>
</dbReference>
<protein>
    <submittedName>
        <fullName evidence="1">Uncharacterized protein</fullName>
    </submittedName>
</protein>
<proteinExistence type="predicted"/>
<organism evidence="1 2">
    <name type="scientific">Schistosoma mattheei</name>
    <dbReference type="NCBI Taxonomy" id="31246"/>
    <lineage>
        <taxon>Eukaryota</taxon>
        <taxon>Metazoa</taxon>
        <taxon>Spiralia</taxon>
        <taxon>Lophotrochozoa</taxon>
        <taxon>Platyhelminthes</taxon>
        <taxon>Trematoda</taxon>
        <taxon>Digenea</taxon>
        <taxon>Strigeidida</taxon>
        <taxon>Schistosomatoidea</taxon>
        <taxon>Schistosomatidae</taxon>
        <taxon>Schistosoma</taxon>
    </lineage>
</organism>
<gene>
    <name evidence="1" type="ORF">SMTD_LOCUS12924</name>
</gene>
<dbReference type="AlphaFoldDB" id="A0A183PEY8"/>
<dbReference type="STRING" id="31246.A0A183PEY8"/>